<protein>
    <submittedName>
        <fullName evidence="2">Uncharacterized protein</fullName>
    </submittedName>
</protein>
<accession>A0AAV7PQH0</accession>
<reference evidence="2" key="1">
    <citation type="journal article" date="2022" name="bioRxiv">
        <title>Sequencing and chromosome-scale assembly of the giantPleurodeles waltlgenome.</title>
        <authorList>
            <person name="Brown T."/>
            <person name="Elewa A."/>
            <person name="Iarovenko S."/>
            <person name="Subramanian E."/>
            <person name="Araus A.J."/>
            <person name="Petzold A."/>
            <person name="Susuki M."/>
            <person name="Suzuki K.-i.T."/>
            <person name="Hayashi T."/>
            <person name="Toyoda A."/>
            <person name="Oliveira C."/>
            <person name="Osipova E."/>
            <person name="Leigh N.D."/>
            <person name="Simon A."/>
            <person name="Yun M.H."/>
        </authorList>
    </citation>
    <scope>NUCLEOTIDE SEQUENCE</scope>
    <source>
        <strain evidence="2">20211129_DDA</strain>
        <tissue evidence="2">Liver</tissue>
    </source>
</reference>
<gene>
    <name evidence="2" type="ORF">NDU88_008893</name>
</gene>
<feature type="region of interest" description="Disordered" evidence="1">
    <location>
        <begin position="164"/>
        <end position="185"/>
    </location>
</feature>
<dbReference type="EMBL" id="JANPWB010000011">
    <property type="protein sequence ID" value="KAJ1130542.1"/>
    <property type="molecule type" value="Genomic_DNA"/>
</dbReference>
<organism evidence="2 3">
    <name type="scientific">Pleurodeles waltl</name>
    <name type="common">Iberian ribbed newt</name>
    <dbReference type="NCBI Taxonomy" id="8319"/>
    <lineage>
        <taxon>Eukaryota</taxon>
        <taxon>Metazoa</taxon>
        <taxon>Chordata</taxon>
        <taxon>Craniata</taxon>
        <taxon>Vertebrata</taxon>
        <taxon>Euteleostomi</taxon>
        <taxon>Amphibia</taxon>
        <taxon>Batrachia</taxon>
        <taxon>Caudata</taxon>
        <taxon>Salamandroidea</taxon>
        <taxon>Salamandridae</taxon>
        <taxon>Pleurodelinae</taxon>
        <taxon>Pleurodeles</taxon>
    </lineage>
</organism>
<feature type="region of interest" description="Disordered" evidence="1">
    <location>
        <begin position="85"/>
        <end position="144"/>
    </location>
</feature>
<evidence type="ECO:0000313" key="2">
    <source>
        <dbReference type="EMBL" id="KAJ1130542.1"/>
    </source>
</evidence>
<comment type="caution">
    <text evidence="2">The sequence shown here is derived from an EMBL/GenBank/DDBJ whole genome shotgun (WGS) entry which is preliminary data.</text>
</comment>
<keyword evidence="3" id="KW-1185">Reference proteome</keyword>
<evidence type="ECO:0000256" key="1">
    <source>
        <dbReference type="SAM" id="MobiDB-lite"/>
    </source>
</evidence>
<evidence type="ECO:0000313" key="3">
    <source>
        <dbReference type="Proteomes" id="UP001066276"/>
    </source>
</evidence>
<sequence>MLARLARQDKRQRWVHKIHTATGECKRNNKGILKILGNLYSFHSRVQMEEIRKFVTDISTLRLADSHRVTLEAPTETRETLDATGQMLKKGKPVADCRSSRTPTLHKRPARAEKDESSTWGPRGAPRESEGRDPVQGLLEGDGGGKAACSWRWRLARVPYPADGVGRPAGLQPSDGGGDSPGLRAPEVVVSGARDAHGRRKGAHSRCVAWARGPERADISCRTACRGPEELVAQCLATQRCGEQVAPRARRAVPIR</sequence>
<name>A0AAV7PQH0_PLEWA</name>
<proteinExistence type="predicted"/>
<dbReference type="AlphaFoldDB" id="A0AAV7PQH0"/>
<dbReference type="Proteomes" id="UP001066276">
    <property type="component" value="Chromosome 7"/>
</dbReference>